<dbReference type="Proteomes" id="UP001387100">
    <property type="component" value="Unassembled WGS sequence"/>
</dbReference>
<dbReference type="PROSITE" id="PS50206">
    <property type="entry name" value="RHODANESE_3"/>
    <property type="match status" value="1"/>
</dbReference>
<comment type="caution">
    <text evidence="3">The sequence shown here is derived from an EMBL/GenBank/DDBJ whole genome shotgun (WGS) entry which is preliminary data.</text>
</comment>
<evidence type="ECO:0000313" key="4">
    <source>
        <dbReference type="Proteomes" id="UP001387100"/>
    </source>
</evidence>
<sequence>MSAAGEGGSPDAAGRGEVAPEATPDGAAPGPVGTPPPDGSYAGDLTPQQAWELLRDDERAVLVDVRTDAEWAYVGVPDVSGLGRDVLGVQWQHFPTGERNPSFLAELADAGVGEQTPVVFLCRSGVRSVGAAQAATTAGLGPAYNVLDGFEGPPDEDHHRGVRGWRADGLPWRQG</sequence>
<dbReference type="InterPro" id="IPR044240">
    <property type="entry name" value="STR4-like"/>
</dbReference>
<gene>
    <name evidence="3" type="ORF">WDZ17_10275</name>
</gene>
<dbReference type="EMBL" id="JBBIAA010000010">
    <property type="protein sequence ID" value="MEJ5945677.1"/>
    <property type="molecule type" value="Genomic_DNA"/>
</dbReference>
<dbReference type="Pfam" id="PF00581">
    <property type="entry name" value="Rhodanese"/>
    <property type="match status" value="1"/>
</dbReference>
<dbReference type="Gene3D" id="3.40.250.10">
    <property type="entry name" value="Rhodanese-like domain"/>
    <property type="match status" value="1"/>
</dbReference>
<dbReference type="PANTHER" id="PTHR47377">
    <property type="entry name" value="RHODANESE-LIKE DOMAIN-CONTAINING PROTEIN 4, CHLOROPLASTIC"/>
    <property type="match status" value="1"/>
</dbReference>
<reference evidence="3 4" key="1">
    <citation type="journal article" date="2017" name="Int. J. Syst. Evol. Microbiol.">
        <title>Pseudokineococcus basanitobsidens sp. nov., isolated from volcanic rock.</title>
        <authorList>
            <person name="Lee D.W."/>
            <person name="Park M.Y."/>
            <person name="Kim J.J."/>
            <person name="Kim B.S."/>
        </authorList>
    </citation>
    <scope>NUCLEOTIDE SEQUENCE [LARGE SCALE GENOMIC DNA]</scope>
    <source>
        <strain evidence="3 4">DSM 103726</strain>
    </source>
</reference>
<dbReference type="SMART" id="SM00450">
    <property type="entry name" value="RHOD"/>
    <property type="match status" value="1"/>
</dbReference>
<dbReference type="PANTHER" id="PTHR47377:SF1">
    <property type="entry name" value="RHODANESE-LIKE DOMAIN-CONTAINING PROTEIN 4, CHLOROPLASTIC"/>
    <property type="match status" value="1"/>
</dbReference>
<feature type="region of interest" description="Disordered" evidence="1">
    <location>
        <begin position="1"/>
        <end position="47"/>
    </location>
</feature>
<dbReference type="InterPro" id="IPR001763">
    <property type="entry name" value="Rhodanese-like_dom"/>
</dbReference>
<evidence type="ECO:0000313" key="3">
    <source>
        <dbReference type="EMBL" id="MEJ5945677.1"/>
    </source>
</evidence>
<dbReference type="SUPFAM" id="SSF52821">
    <property type="entry name" value="Rhodanese/Cell cycle control phosphatase"/>
    <property type="match status" value="1"/>
</dbReference>
<dbReference type="InterPro" id="IPR036873">
    <property type="entry name" value="Rhodanese-like_dom_sf"/>
</dbReference>
<feature type="region of interest" description="Disordered" evidence="1">
    <location>
        <begin position="155"/>
        <end position="175"/>
    </location>
</feature>
<name>A0ABU8RKR3_9ACTN</name>
<proteinExistence type="predicted"/>
<feature type="domain" description="Rhodanese" evidence="2">
    <location>
        <begin position="56"/>
        <end position="157"/>
    </location>
</feature>
<keyword evidence="4" id="KW-1185">Reference proteome</keyword>
<evidence type="ECO:0000256" key="1">
    <source>
        <dbReference type="SAM" id="MobiDB-lite"/>
    </source>
</evidence>
<feature type="compositionally biased region" description="Low complexity" evidence="1">
    <location>
        <begin position="22"/>
        <end position="31"/>
    </location>
</feature>
<organism evidence="3 4">
    <name type="scientific">Pseudokineococcus basanitobsidens</name>
    <dbReference type="NCBI Taxonomy" id="1926649"/>
    <lineage>
        <taxon>Bacteria</taxon>
        <taxon>Bacillati</taxon>
        <taxon>Actinomycetota</taxon>
        <taxon>Actinomycetes</taxon>
        <taxon>Kineosporiales</taxon>
        <taxon>Kineosporiaceae</taxon>
        <taxon>Pseudokineococcus</taxon>
    </lineage>
</organism>
<accession>A0ABU8RKR3</accession>
<protein>
    <submittedName>
        <fullName evidence="3">Rhodanese-like domain-containing protein</fullName>
    </submittedName>
</protein>
<evidence type="ECO:0000259" key="2">
    <source>
        <dbReference type="PROSITE" id="PS50206"/>
    </source>
</evidence>